<evidence type="ECO:0000256" key="1">
    <source>
        <dbReference type="SAM" id="MobiDB-lite"/>
    </source>
</evidence>
<organism evidence="2 3">
    <name type="scientific">Babesia bigemina</name>
    <dbReference type="NCBI Taxonomy" id="5866"/>
    <lineage>
        <taxon>Eukaryota</taxon>
        <taxon>Sar</taxon>
        <taxon>Alveolata</taxon>
        <taxon>Apicomplexa</taxon>
        <taxon>Aconoidasida</taxon>
        <taxon>Piroplasmida</taxon>
        <taxon>Babesiidae</taxon>
        <taxon>Babesia</taxon>
    </lineage>
</organism>
<dbReference type="Proteomes" id="UP000033188">
    <property type="component" value="Chromosome 1"/>
</dbReference>
<dbReference type="RefSeq" id="XP_012766653.1">
    <property type="nucleotide sequence ID" value="XM_012911199.1"/>
</dbReference>
<name>A0A061D2Z6_BABBI</name>
<dbReference type="GeneID" id="24563008"/>
<proteinExistence type="predicted"/>
<dbReference type="KEGG" id="bbig:BBBOND_0107650"/>
<evidence type="ECO:0000313" key="3">
    <source>
        <dbReference type="Proteomes" id="UP000033188"/>
    </source>
</evidence>
<dbReference type="AlphaFoldDB" id="A0A061D2Z6"/>
<accession>A0A061D2Z6</accession>
<sequence>MVYNSLTEVPRNLKEGIDWLIALKGTDGAKNLKAMGAALYNFLSDKPVGLTEVPALENVKHISQQFLEQPELMDRPFVKNLVERFNKPTGESQQMHDPVSMGVKESDYKNIVEAWNITPENIARSLGKVVDGCEKFLEEVKIPENYTFAYSSGATWDSSCAKDPEACAVVLVGIAPMLYAGIRSLRDAGKDATAKETDPMEDKHLGSVLEALGYKEPAGRAALNTSDVLNLLRVVDKNVLNILYAFSGFWGFYGLDIPVDVDDEPFVDFEDLASMDFDDDPSVDFEDLASMDFDDEPFVDFEDLASMDFDDDPSVDFEGLASMDFDDEPSVDFDGLSSVDTDAESVKVDKLIKGGKKGLKKYSKKALKRALKKAQLKKLKNSGKKLPPKYAKKLAKKLAKKAAKKSAKKDKKKQVLLQLPQ</sequence>
<dbReference type="VEuPathDB" id="PiroplasmaDB:BBBOND_0107650"/>
<protein>
    <submittedName>
        <fullName evidence="2">Uncharacterized protein</fullName>
    </submittedName>
</protein>
<feature type="compositionally biased region" description="Basic residues" evidence="1">
    <location>
        <begin position="401"/>
        <end position="414"/>
    </location>
</feature>
<keyword evidence="3" id="KW-1185">Reference proteome</keyword>
<reference evidence="3" key="1">
    <citation type="journal article" date="2014" name="Nucleic Acids Res.">
        <title>The evolutionary dynamics of variant antigen genes in Babesia reveal a history of genomic innovation underlying host-parasite interaction.</title>
        <authorList>
            <person name="Jackson A.P."/>
            <person name="Otto T.D."/>
            <person name="Darby A."/>
            <person name="Ramaprasad A."/>
            <person name="Xia D."/>
            <person name="Echaide I.E."/>
            <person name="Farber M."/>
            <person name="Gahlot S."/>
            <person name="Gamble J."/>
            <person name="Gupta D."/>
            <person name="Gupta Y."/>
            <person name="Jackson L."/>
            <person name="Malandrin L."/>
            <person name="Malas T.B."/>
            <person name="Moussa E."/>
            <person name="Nair M."/>
            <person name="Reid A.J."/>
            <person name="Sanders M."/>
            <person name="Sharma J."/>
            <person name="Tracey A."/>
            <person name="Quail M.A."/>
            <person name="Weir W."/>
            <person name="Wastling J.M."/>
            <person name="Hall N."/>
            <person name="Willadsen P."/>
            <person name="Lingelbach K."/>
            <person name="Shiels B."/>
            <person name="Tait A."/>
            <person name="Berriman M."/>
            <person name="Allred D.R."/>
            <person name="Pain A."/>
        </authorList>
    </citation>
    <scope>NUCLEOTIDE SEQUENCE [LARGE SCALE GENOMIC DNA]</scope>
    <source>
        <strain evidence="3">Bond</strain>
    </source>
</reference>
<evidence type="ECO:0000313" key="2">
    <source>
        <dbReference type="EMBL" id="CDR94467.1"/>
    </source>
</evidence>
<dbReference type="OrthoDB" id="627829at2759"/>
<gene>
    <name evidence="2" type="ORF">BBBOND_0107650</name>
</gene>
<feature type="region of interest" description="Disordered" evidence="1">
    <location>
        <begin position="401"/>
        <end position="421"/>
    </location>
</feature>
<dbReference type="EMBL" id="LK391707">
    <property type="protein sequence ID" value="CDR94467.1"/>
    <property type="molecule type" value="Genomic_DNA"/>
</dbReference>